<dbReference type="Proteomes" id="UP001596368">
    <property type="component" value="Unassembled WGS sequence"/>
</dbReference>
<dbReference type="EMBL" id="JBHSZG010000001">
    <property type="protein sequence ID" value="MFC7136183.1"/>
    <property type="molecule type" value="Genomic_DNA"/>
</dbReference>
<sequence>MTERASGRAPTGERPSVAPIVLAGGESRRFGARWKATATFDGDPLVARVVAAVSAAADRQPVVAVGTEEKRAVVDPVVDGPVRYTTDASWCDGPLAGIAGALTPAVAADVLVCCGCDMPLVAPEAVAWLARGWPPATPTPSSRESTARSTRCTPPTTVRRWQPTPRTDPATTGFADCSSDSTPTSSLRATRRRRSRSRGRRRT</sequence>
<dbReference type="PANTHER" id="PTHR43777:SF1">
    <property type="entry name" value="MOLYBDENUM COFACTOR CYTIDYLYLTRANSFERASE"/>
    <property type="match status" value="1"/>
</dbReference>
<reference evidence="3 4" key="1">
    <citation type="journal article" date="2019" name="Int. J. Syst. Evol. Microbiol.">
        <title>The Global Catalogue of Microorganisms (GCM) 10K type strain sequencing project: providing services to taxonomists for standard genome sequencing and annotation.</title>
        <authorList>
            <consortium name="The Broad Institute Genomics Platform"/>
            <consortium name="The Broad Institute Genome Sequencing Center for Infectious Disease"/>
            <person name="Wu L."/>
            <person name="Ma J."/>
        </authorList>
    </citation>
    <scope>NUCLEOTIDE SEQUENCE [LARGE SCALE GENOMIC DNA]</scope>
    <source>
        <strain evidence="3 4">DT92</strain>
    </source>
</reference>
<dbReference type="PANTHER" id="PTHR43777">
    <property type="entry name" value="MOLYBDENUM COFACTOR CYTIDYLYLTRANSFERASE"/>
    <property type="match status" value="1"/>
</dbReference>
<comment type="caution">
    <text evidence="3">The sequence shown here is derived from an EMBL/GenBank/DDBJ whole genome shotgun (WGS) entry which is preliminary data.</text>
</comment>
<evidence type="ECO:0000259" key="2">
    <source>
        <dbReference type="Pfam" id="PF12804"/>
    </source>
</evidence>
<evidence type="ECO:0000256" key="1">
    <source>
        <dbReference type="SAM" id="MobiDB-lite"/>
    </source>
</evidence>
<proteinExistence type="predicted"/>
<dbReference type="AlphaFoldDB" id="A0ABD5XRQ3"/>
<keyword evidence="4" id="KW-1185">Reference proteome</keyword>
<evidence type="ECO:0000313" key="4">
    <source>
        <dbReference type="Proteomes" id="UP001596368"/>
    </source>
</evidence>
<protein>
    <submittedName>
        <fullName evidence="3">Nucleotidyltransferase family protein</fullName>
    </submittedName>
</protein>
<organism evidence="3 4">
    <name type="scientific">Halobaculum litoreum</name>
    <dbReference type="NCBI Taxonomy" id="3031998"/>
    <lineage>
        <taxon>Archaea</taxon>
        <taxon>Methanobacteriati</taxon>
        <taxon>Methanobacteriota</taxon>
        <taxon>Stenosarchaea group</taxon>
        <taxon>Halobacteria</taxon>
        <taxon>Halobacteriales</taxon>
        <taxon>Haloferacaceae</taxon>
        <taxon>Halobaculum</taxon>
    </lineage>
</organism>
<dbReference type="InterPro" id="IPR029044">
    <property type="entry name" value="Nucleotide-diphossugar_trans"/>
</dbReference>
<dbReference type="Pfam" id="PF12804">
    <property type="entry name" value="NTP_transf_3"/>
    <property type="match status" value="1"/>
</dbReference>
<dbReference type="InterPro" id="IPR025877">
    <property type="entry name" value="MobA-like_NTP_Trfase"/>
</dbReference>
<evidence type="ECO:0000313" key="3">
    <source>
        <dbReference type="EMBL" id="MFC7136183.1"/>
    </source>
</evidence>
<name>A0ABD5XRQ3_9EURY</name>
<gene>
    <name evidence="3" type="ORF">ACFQRB_05650</name>
</gene>
<dbReference type="SUPFAM" id="SSF53448">
    <property type="entry name" value="Nucleotide-diphospho-sugar transferases"/>
    <property type="match status" value="1"/>
</dbReference>
<feature type="compositionally biased region" description="Polar residues" evidence="1">
    <location>
        <begin position="139"/>
        <end position="156"/>
    </location>
</feature>
<accession>A0ABD5XRQ3</accession>
<dbReference type="GO" id="GO:0016779">
    <property type="term" value="F:nucleotidyltransferase activity"/>
    <property type="evidence" value="ECO:0007669"/>
    <property type="project" value="UniProtKB-ARBA"/>
</dbReference>
<feature type="compositionally biased region" description="Basic residues" evidence="1">
    <location>
        <begin position="189"/>
        <end position="203"/>
    </location>
</feature>
<feature type="region of interest" description="Disordered" evidence="1">
    <location>
        <begin position="135"/>
        <end position="203"/>
    </location>
</feature>
<dbReference type="Gene3D" id="3.90.550.10">
    <property type="entry name" value="Spore Coat Polysaccharide Biosynthesis Protein SpsA, Chain A"/>
    <property type="match status" value="1"/>
</dbReference>
<feature type="domain" description="MobA-like NTP transferase" evidence="2">
    <location>
        <begin position="20"/>
        <end position="134"/>
    </location>
</feature>